<evidence type="ECO:0000313" key="10">
    <source>
        <dbReference type="Proteomes" id="UP001148018"/>
    </source>
</evidence>
<dbReference type="InterPro" id="IPR046964">
    <property type="entry name" value="RTN1-4"/>
</dbReference>
<feature type="transmembrane region" description="Helical" evidence="6">
    <location>
        <begin position="146"/>
        <end position="164"/>
    </location>
</feature>
<proteinExistence type="predicted"/>
<dbReference type="GO" id="GO:0043005">
    <property type="term" value="C:neuron projection"/>
    <property type="evidence" value="ECO:0007669"/>
    <property type="project" value="TreeGrafter"/>
</dbReference>
<evidence type="ECO:0000256" key="3">
    <source>
        <dbReference type="ARBA" id="ARBA00022824"/>
    </source>
</evidence>
<dbReference type="GO" id="GO:0030182">
    <property type="term" value="P:neuron differentiation"/>
    <property type="evidence" value="ECO:0007669"/>
    <property type="project" value="TreeGrafter"/>
</dbReference>
<organism evidence="9 10">
    <name type="scientific">Muraenolepis orangiensis</name>
    <name type="common">Patagonian moray cod</name>
    <dbReference type="NCBI Taxonomy" id="630683"/>
    <lineage>
        <taxon>Eukaryota</taxon>
        <taxon>Metazoa</taxon>
        <taxon>Chordata</taxon>
        <taxon>Craniata</taxon>
        <taxon>Vertebrata</taxon>
        <taxon>Euteleostomi</taxon>
        <taxon>Actinopterygii</taxon>
        <taxon>Neopterygii</taxon>
        <taxon>Teleostei</taxon>
        <taxon>Neoteleostei</taxon>
        <taxon>Acanthomorphata</taxon>
        <taxon>Zeiogadaria</taxon>
        <taxon>Gadariae</taxon>
        <taxon>Gadiformes</taxon>
        <taxon>Muraenolepidoidei</taxon>
        <taxon>Muraenolepididae</taxon>
        <taxon>Muraenolepis</taxon>
    </lineage>
</organism>
<dbReference type="EMBL" id="JANIIK010000115">
    <property type="protein sequence ID" value="KAJ3589317.1"/>
    <property type="molecule type" value="Genomic_DNA"/>
</dbReference>
<accession>A0A9Q0I713</accession>
<name>A0A9Q0I713_9TELE</name>
<dbReference type="GO" id="GO:0014069">
    <property type="term" value="C:postsynaptic density"/>
    <property type="evidence" value="ECO:0007669"/>
    <property type="project" value="TreeGrafter"/>
</dbReference>
<feature type="transmembrane region" description="Helical" evidence="6">
    <location>
        <begin position="118"/>
        <end position="140"/>
    </location>
</feature>
<dbReference type="PANTHER" id="PTHR45799">
    <property type="entry name" value="RETICULON-LIKE PROTEIN"/>
    <property type="match status" value="1"/>
</dbReference>
<dbReference type="Gene3D" id="1.20.5.2480">
    <property type="match status" value="1"/>
</dbReference>
<evidence type="ECO:0000256" key="6">
    <source>
        <dbReference type="RuleBase" id="RU210713"/>
    </source>
</evidence>
<dbReference type="GO" id="GO:0007420">
    <property type="term" value="P:brain development"/>
    <property type="evidence" value="ECO:0007669"/>
    <property type="project" value="TreeGrafter"/>
</dbReference>
<feature type="domain" description="Reticulon" evidence="8">
    <location>
        <begin position="14"/>
        <end position="228"/>
    </location>
</feature>
<feature type="transmembrane region" description="Helical" evidence="6">
    <location>
        <begin position="41"/>
        <end position="67"/>
    </location>
</feature>
<dbReference type="PROSITE" id="PS50845">
    <property type="entry name" value="RETICULON"/>
    <property type="match status" value="1"/>
</dbReference>
<dbReference type="Pfam" id="PF02453">
    <property type="entry name" value="Reticulon"/>
    <property type="match status" value="1"/>
</dbReference>
<reference evidence="9" key="1">
    <citation type="submission" date="2022-07" db="EMBL/GenBank/DDBJ databases">
        <title>Chromosome-level genome of Muraenolepis orangiensis.</title>
        <authorList>
            <person name="Kim J."/>
        </authorList>
    </citation>
    <scope>NUCLEOTIDE SEQUENCE</scope>
    <source>
        <strain evidence="9">KU_S4_2022</strain>
        <tissue evidence="9">Muscle</tissue>
    </source>
</reference>
<gene>
    <name evidence="9" type="ORF">NHX12_010162</name>
</gene>
<feature type="region of interest" description="Disordered" evidence="7">
    <location>
        <begin position="199"/>
        <end position="228"/>
    </location>
</feature>
<dbReference type="InterPro" id="IPR003388">
    <property type="entry name" value="Reticulon"/>
</dbReference>
<protein>
    <recommendedName>
        <fullName evidence="6">Reticulon</fullName>
    </recommendedName>
</protein>
<sequence length="228" mass="25450">MFVCVCVCVCVCVVVDLVYWRSVSRTGVVFTGLVVGLASMFQLSAVTVLSHLFLGLVCLSFSLRLYYKLLELMRWNPGFHPFQSQLEEDGSLTDEDTVLVVESVVLRIAFALTEVKRLVFIENVVDSLKFAVFLYLLTYVGVATNGLTLIMAGVIAAFSIPLLYRKQQVRIRKISRSIRTSTKRIKNMFTRMYRKVIPASSPVSEPEPPPPPTPVPVSTAPKQKAKAK</sequence>
<dbReference type="Proteomes" id="UP001148018">
    <property type="component" value="Unassembled WGS sequence"/>
</dbReference>
<evidence type="ECO:0000256" key="1">
    <source>
        <dbReference type="ARBA" id="ARBA00004477"/>
    </source>
</evidence>
<keyword evidence="10" id="KW-1185">Reference proteome</keyword>
<evidence type="ECO:0000256" key="7">
    <source>
        <dbReference type="SAM" id="MobiDB-lite"/>
    </source>
</evidence>
<evidence type="ECO:0000256" key="4">
    <source>
        <dbReference type="ARBA" id="ARBA00022989"/>
    </source>
</evidence>
<evidence type="ECO:0000313" key="9">
    <source>
        <dbReference type="EMBL" id="KAJ3589317.1"/>
    </source>
</evidence>
<evidence type="ECO:0000259" key="8">
    <source>
        <dbReference type="PROSITE" id="PS50845"/>
    </source>
</evidence>
<dbReference type="AlphaFoldDB" id="A0A9Q0I713"/>
<comment type="subcellular location">
    <subcellularLocation>
        <location evidence="1 6">Endoplasmic reticulum membrane</location>
        <topology evidence="1 6">Multi-pass membrane protein</topology>
    </subcellularLocation>
</comment>
<keyword evidence="3 6" id="KW-0256">Endoplasmic reticulum</keyword>
<comment type="caution">
    <text evidence="9">The sequence shown here is derived from an EMBL/GenBank/DDBJ whole genome shotgun (WGS) entry which is preliminary data.</text>
</comment>
<evidence type="ECO:0000256" key="5">
    <source>
        <dbReference type="ARBA" id="ARBA00023136"/>
    </source>
</evidence>
<dbReference type="GO" id="GO:0005789">
    <property type="term" value="C:endoplasmic reticulum membrane"/>
    <property type="evidence" value="ECO:0007669"/>
    <property type="project" value="UniProtKB-SubCell"/>
</dbReference>
<evidence type="ECO:0000256" key="2">
    <source>
        <dbReference type="ARBA" id="ARBA00022692"/>
    </source>
</evidence>
<keyword evidence="5 6" id="KW-0472">Membrane</keyword>
<feature type="compositionally biased region" description="Pro residues" evidence="7">
    <location>
        <begin position="205"/>
        <end position="215"/>
    </location>
</feature>
<dbReference type="OrthoDB" id="567788at2759"/>
<keyword evidence="4 6" id="KW-1133">Transmembrane helix</keyword>
<dbReference type="PANTHER" id="PTHR45799:SF7">
    <property type="entry name" value="RETICULON"/>
    <property type="match status" value="1"/>
</dbReference>
<dbReference type="GO" id="GO:0071787">
    <property type="term" value="P:endoplasmic reticulum tubular network formation"/>
    <property type="evidence" value="ECO:0007669"/>
    <property type="project" value="TreeGrafter"/>
</dbReference>
<keyword evidence="2 6" id="KW-0812">Transmembrane</keyword>